<dbReference type="InterPro" id="IPR043504">
    <property type="entry name" value="Peptidase_S1_PA_chymotrypsin"/>
</dbReference>
<dbReference type="Pfam" id="PF00089">
    <property type="entry name" value="Trypsin"/>
    <property type="match status" value="2"/>
</dbReference>
<dbReference type="SMART" id="SM00020">
    <property type="entry name" value="Tryp_SPc"/>
    <property type="match status" value="1"/>
</dbReference>
<reference evidence="5 6" key="1">
    <citation type="submission" date="2020-08" db="EMBL/GenBank/DDBJ databases">
        <authorList>
            <person name="Koutsovoulos G."/>
            <person name="Danchin GJ E."/>
        </authorList>
    </citation>
    <scope>NUCLEOTIDE SEQUENCE [LARGE SCALE GENOMIC DNA]</scope>
</reference>
<dbReference type="SUPFAM" id="SSF50494">
    <property type="entry name" value="Trypsin-like serine proteases"/>
    <property type="match status" value="1"/>
</dbReference>
<evidence type="ECO:0000313" key="5">
    <source>
        <dbReference type="EMBL" id="CAD2167262.1"/>
    </source>
</evidence>
<feature type="signal peptide" evidence="3">
    <location>
        <begin position="1"/>
        <end position="22"/>
    </location>
</feature>
<name>A0A6V7UXC2_MELEN</name>
<evidence type="ECO:0000259" key="4">
    <source>
        <dbReference type="PROSITE" id="PS50240"/>
    </source>
</evidence>
<dbReference type="PANTHER" id="PTHR24256">
    <property type="entry name" value="TRYPTASE-RELATED"/>
    <property type="match status" value="1"/>
</dbReference>
<dbReference type="AlphaFoldDB" id="A0A6V7UXC2"/>
<evidence type="ECO:0000313" key="6">
    <source>
        <dbReference type="Proteomes" id="UP000580250"/>
    </source>
</evidence>
<comment type="caution">
    <text evidence="5">The sequence shown here is derived from an EMBL/GenBank/DDBJ whole genome shotgun (WGS) entry which is preliminary data.</text>
</comment>
<feature type="chain" id="PRO_5028068749" description="Peptidase S1 domain-containing protein" evidence="3">
    <location>
        <begin position="23"/>
        <end position="453"/>
    </location>
</feature>
<keyword evidence="1" id="KW-1015">Disulfide bond</keyword>
<dbReference type="GO" id="GO:0006508">
    <property type="term" value="P:proteolysis"/>
    <property type="evidence" value="ECO:0007669"/>
    <property type="project" value="InterPro"/>
</dbReference>
<dbReference type="PROSITE" id="PS00134">
    <property type="entry name" value="TRYPSIN_HIS"/>
    <property type="match status" value="1"/>
</dbReference>
<dbReference type="InterPro" id="IPR018114">
    <property type="entry name" value="TRYPSIN_HIS"/>
</dbReference>
<proteinExistence type="inferred from homology"/>
<dbReference type="GO" id="GO:0004252">
    <property type="term" value="F:serine-type endopeptidase activity"/>
    <property type="evidence" value="ECO:0007669"/>
    <property type="project" value="InterPro"/>
</dbReference>
<evidence type="ECO:0000256" key="1">
    <source>
        <dbReference type="ARBA" id="ARBA00023157"/>
    </source>
</evidence>
<organism evidence="5 6">
    <name type="scientific">Meloidogyne enterolobii</name>
    <name type="common">Root-knot nematode worm</name>
    <name type="synonym">Meloidogyne mayaguensis</name>
    <dbReference type="NCBI Taxonomy" id="390850"/>
    <lineage>
        <taxon>Eukaryota</taxon>
        <taxon>Metazoa</taxon>
        <taxon>Ecdysozoa</taxon>
        <taxon>Nematoda</taxon>
        <taxon>Chromadorea</taxon>
        <taxon>Rhabditida</taxon>
        <taxon>Tylenchina</taxon>
        <taxon>Tylenchomorpha</taxon>
        <taxon>Tylenchoidea</taxon>
        <taxon>Meloidogynidae</taxon>
        <taxon>Meloidogyninae</taxon>
        <taxon>Meloidogyne</taxon>
    </lineage>
</organism>
<dbReference type="Gene3D" id="2.40.10.10">
    <property type="entry name" value="Trypsin-like serine proteases"/>
    <property type="match status" value="1"/>
</dbReference>
<protein>
    <recommendedName>
        <fullName evidence="4">Peptidase S1 domain-containing protein</fullName>
    </recommendedName>
</protein>
<dbReference type="Proteomes" id="UP000580250">
    <property type="component" value="Unassembled WGS sequence"/>
</dbReference>
<accession>A0A6V7UXC2</accession>
<comment type="similarity">
    <text evidence="2">Belongs to the peptidase S1 family. CLIP subfamily.</text>
</comment>
<dbReference type="EMBL" id="CAJEWN010000125">
    <property type="protein sequence ID" value="CAD2167262.1"/>
    <property type="molecule type" value="Genomic_DNA"/>
</dbReference>
<dbReference type="InterPro" id="IPR001254">
    <property type="entry name" value="Trypsin_dom"/>
</dbReference>
<gene>
    <name evidence="5" type="ORF">MENT_LOCUS18543</name>
</gene>
<dbReference type="InterPro" id="IPR001314">
    <property type="entry name" value="Peptidase_S1A"/>
</dbReference>
<dbReference type="InterPro" id="IPR009003">
    <property type="entry name" value="Peptidase_S1_PA"/>
</dbReference>
<dbReference type="OrthoDB" id="6353231at2759"/>
<evidence type="ECO:0000256" key="3">
    <source>
        <dbReference type="SAM" id="SignalP"/>
    </source>
</evidence>
<sequence>MSVITQFMLKYILIILIGVSNEFEPLNYASNTWTKLEDFEEGELPPLHYDSHRCGLPLHVDNDNQFVSRYKRFRPHNYHHRHTHHFNYKNSSFRHLNETHYHHDEHIHRKVMGGHGVEEGQLPWAVAIHKHLDGYDGYACTGTLISRRHVLTAAHCFFKYGKLLKRDEVECHNTHCCYSYEQSAIPETDVHNYITVYIGSNCLINSNVVFGECKSKTHQRRFRILKAKYSQYFDAKCLHYDYAIIELEEDVPADIANHICLLNLHANTKNIDWQVNAYPVLAYGWGPDPGTQECHGKNKRGGCLLYAHSQLHLLKLPGIWTDQQCLNQVSKFGNYLDMTRIYDLICTMETFTEGFCNGDSGGGVIAQFADDSFGRTKRWFIIGIISFGTGCISLFRGSPPKAQAHVSVPYHSEEITEWLNGNLFPQSEQLSFNEDSEQFEIVSFKSQEIDKCK</sequence>
<evidence type="ECO:0000256" key="2">
    <source>
        <dbReference type="ARBA" id="ARBA00024195"/>
    </source>
</evidence>
<keyword evidence="3" id="KW-0732">Signal</keyword>
<dbReference type="InterPro" id="IPR051487">
    <property type="entry name" value="Ser/Thr_Proteases_Immune/Dev"/>
</dbReference>
<dbReference type="PRINTS" id="PR00722">
    <property type="entry name" value="CHYMOTRYPSIN"/>
</dbReference>
<dbReference type="PROSITE" id="PS50240">
    <property type="entry name" value="TRYPSIN_DOM"/>
    <property type="match status" value="1"/>
</dbReference>
<feature type="domain" description="Peptidase S1" evidence="4">
    <location>
        <begin position="111"/>
        <end position="424"/>
    </location>
</feature>